<accession>A0AAT9GGK1</accession>
<reference evidence="2" key="1">
    <citation type="submission" date="2024-02" db="EMBL/GenBank/DDBJ databases">
        <title>Sediminibacterium planktonica sp. nov. and Sediminibacterium longus sp. nov., isolated from surface lake and river water.</title>
        <authorList>
            <person name="Watanabe K."/>
            <person name="Takemine S."/>
            <person name="Ishii Y."/>
            <person name="Ogata Y."/>
            <person name="Shindo C."/>
            <person name="Suda W."/>
        </authorList>
    </citation>
    <scope>NUCLEOTIDE SEQUENCE</scope>
    <source>
        <strain evidence="2">KACHI17</strain>
    </source>
</reference>
<name>A0AAT9GGK1_9BACT</name>
<dbReference type="InterPro" id="IPR014922">
    <property type="entry name" value="YdhG-like"/>
</dbReference>
<gene>
    <name evidence="2" type="ORF">KACHI17_06900</name>
</gene>
<feature type="domain" description="YdhG-like" evidence="1">
    <location>
        <begin position="22"/>
        <end position="114"/>
    </location>
</feature>
<organism evidence="2">
    <name type="scientific">Sediminibacterium sp. KACHI17</name>
    <dbReference type="NCBI Taxonomy" id="1751071"/>
    <lineage>
        <taxon>Bacteria</taxon>
        <taxon>Pseudomonadati</taxon>
        <taxon>Bacteroidota</taxon>
        <taxon>Chitinophagia</taxon>
        <taxon>Chitinophagales</taxon>
        <taxon>Chitinophagaceae</taxon>
        <taxon>Sediminibacterium</taxon>
    </lineage>
</organism>
<dbReference type="Pfam" id="PF08818">
    <property type="entry name" value="DUF1801"/>
    <property type="match status" value="1"/>
</dbReference>
<dbReference type="AlphaFoldDB" id="A0AAT9GGK1"/>
<protein>
    <recommendedName>
        <fullName evidence="1">YdhG-like domain-containing protein</fullName>
    </recommendedName>
</protein>
<evidence type="ECO:0000259" key="1">
    <source>
        <dbReference type="Pfam" id="PF08818"/>
    </source>
</evidence>
<proteinExistence type="predicted"/>
<sequence>MQNTSMHPDIHSYNQQQLPAEQSICELLAKEIDGVLKKAESKIWHAHPVWFLEGNPIVGYSKLKDGIRLLFWSGQSFDEEGLQKEGKFKAAEKRYATVADINTKDLKRWLKKAIDIQWDYKNLVKRKGVLERLY</sequence>
<dbReference type="SUPFAM" id="SSF159888">
    <property type="entry name" value="YdhG-like"/>
    <property type="match status" value="1"/>
</dbReference>
<dbReference type="EMBL" id="AP029612">
    <property type="protein sequence ID" value="BFG69809.1"/>
    <property type="molecule type" value="Genomic_DNA"/>
</dbReference>
<evidence type="ECO:0000313" key="2">
    <source>
        <dbReference type="EMBL" id="BFG69809.1"/>
    </source>
</evidence>